<keyword evidence="1" id="KW-0472">Membrane</keyword>
<reference evidence="2 3" key="2">
    <citation type="journal article" date="2013" name="Genome Biol. Evol.">
        <title>Genome sequencing of Giardia lamblia genotypes A2 and B isolates (DH and GS) and comparative analysis with the genomes of genotypes A1 and E (WB and Pig).</title>
        <authorList>
            <person name="Adam R.D."/>
            <person name="Dahlstrom E.W."/>
            <person name="Martens C.A."/>
            <person name="Bruno D.P."/>
            <person name="Barbian K.D."/>
            <person name="Ricklefs S.M."/>
            <person name="Hernandez M.M."/>
            <person name="Narla N.P."/>
            <person name="Patel R.B."/>
            <person name="Porcella S.F."/>
            <person name="Nash T.E."/>
        </authorList>
    </citation>
    <scope>NUCLEOTIDE SEQUENCE [LARGE SCALE GENOMIC DNA]</scope>
    <source>
        <strain evidence="2 3">DH</strain>
    </source>
</reference>
<dbReference type="VEuPathDB" id="GiardiaDB:GL50581_1397"/>
<evidence type="ECO:0000313" key="3">
    <source>
        <dbReference type="Proteomes" id="UP000018320"/>
    </source>
</evidence>
<accession>V6TE71</accession>
<dbReference type="EMBL" id="AHGT01000032">
    <property type="protein sequence ID" value="ESU37148.1"/>
    <property type="molecule type" value="Genomic_DNA"/>
</dbReference>
<gene>
    <name evidence="2" type="ORF">DHA2_11613</name>
</gene>
<organism evidence="2 3">
    <name type="scientific">Giardia intestinalis</name>
    <name type="common">Giardia lamblia</name>
    <dbReference type="NCBI Taxonomy" id="5741"/>
    <lineage>
        <taxon>Eukaryota</taxon>
        <taxon>Metamonada</taxon>
        <taxon>Diplomonadida</taxon>
        <taxon>Hexamitidae</taxon>
        <taxon>Giardiinae</taxon>
        <taxon>Giardia</taxon>
    </lineage>
</organism>
<proteinExistence type="predicted"/>
<name>V6TE71_GIAIN</name>
<protein>
    <submittedName>
        <fullName evidence="2">Uncharacterized protein</fullName>
    </submittedName>
</protein>
<evidence type="ECO:0000256" key="1">
    <source>
        <dbReference type="SAM" id="Phobius"/>
    </source>
</evidence>
<keyword evidence="1" id="KW-1133">Transmembrane helix</keyword>
<sequence length="179" mass="20393">MDDACLVFKTAFDWLAVIIADRLLLKDGLGPKFAPFLAERTTIEKVLELADYPFPRQQAVISNVIHRTFREYNVNLNHYLIYKDLMSSVGEGSTSSHVVDSSMLKKSLEHHKIAGTTDCLPIYYIYKELIENTPLAGSHFYYYKRIHFYFSLLVALLTSLVVSIIWGGELVSILASLRL</sequence>
<dbReference type="VEuPathDB" id="GiardiaDB:QR46_1690"/>
<evidence type="ECO:0000313" key="2">
    <source>
        <dbReference type="EMBL" id="ESU37148.1"/>
    </source>
</evidence>
<reference evidence="3" key="1">
    <citation type="submission" date="2012-02" db="EMBL/GenBank/DDBJ databases">
        <title>Genome sequencing of Giardia lamblia Genotypes A2 and B isolates (DH and GS) and comparative analysis with the genomes of Genotypes A1 and E (WB and Pig).</title>
        <authorList>
            <person name="Adam R."/>
            <person name="Dahlstrom E."/>
            <person name="Martens C."/>
            <person name="Bruno D."/>
            <person name="Barbian K."/>
            <person name="Porcella S.F."/>
            <person name="Nash T."/>
        </authorList>
    </citation>
    <scope>NUCLEOTIDE SEQUENCE</scope>
    <source>
        <strain evidence="3">DH</strain>
    </source>
</reference>
<dbReference type="VEuPathDB" id="GiardiaDB:DHA2_11613"/>
<dbReference type="VEuPathDB" id="GiardiaDB:GL50803_0011613"/>
<keyword evidence="1" id="KW-0812">Transmembrane</keyword>
<comment type="caution">
    <text evidence="2">The sequence shown here is derived from an EMBL/GenBank/DDBJ whole genome shotgun (WGS) entry which is preliminary data.</text>
</comment>
<dbReference type="Proteomes" id="UP000018320">
    <property type="component" value="Unassembled WGS sequence"/>
</dbReference>
<feature type="transmembrane region" description="Helical" evidence="1">
    <location>
        <begin position="148"/>
        <end position="168"/>
    </location>
</feature>
<dbReference type="AlphaFoldDB" id="V6TE71"/>